<name>S2DIW6_INDAL</name>
<dbReference type="PROSITE" id="PS50109">
    <property type="entry name" value="HIS_KIN"/>
    <property type="match status" value="1"/>
</dbReference>
<evidence type="ECO:0000256" key="1">
    <source>
        <dbReference type="ARBA" id="ARBA00000085"/>
    </source>
</evidence>
<dbReference type="SUPFAM" id="SSF55785">
    <property type="entry name" value="PYP-like sensor domain (PAS domain)"/>
    <property type="match status" value="1"/>
</dbReference>
<evidence type="ECO:0000256" key="4">
    <source>
        <dbReference type="ARBA" id="ARBA00022679"/>
    </source>
</evidence>
<dbReference type="InterPro" id="IPR003594">
    <property type="entry name" value="HATPase_dom"/>
</dbReference>
<evidence type="ECO:0000259" key="8">
    <source>
        <dbReference type="PROSITE" id="PS50113"/>
    </source>
</evidence>
<dbReference type="PROSITE" id="PS50113">
    <property type="entry name" value="PAC"/>
    <property type="match status" value="1"/>
</dbReference>
<evidence type="ECO:0000259" key="7">
    <source>
        <dbReference type="PROSITE" id="PS50109"/>
    </source>
</evidence>
<dbReference type="SUPFAM" id="SSF55874">
    <property type="entry name" value="ATPase domain of HSP90 chaperone/DNA topoisomerase II/histidine kinase"/>
    <property type="match status" value="1"/>
</dbReference>
<dbReference type="InterPro" id="IPR003661">
    <property type="entry name" value="HisK_dim/P_dom"/>
</dbReference>
<dbReference type="InterPro" id="IPR035965">
    <property type="entry name" value="PAS-like_dom_sf"/>
</dbReference>
<dbReference type="OrthoDB" id="9808408at2"/>
<dbReference type="Pfam" id="PF00512">
    <property type="entry name" value="HisKA"/>
    <property type="match status" value="1"/>
</dbReference>
<accession>S2DIW6</accession>
<dbReference type="CDD" id="cd00082">
    <property type="entry name" value="HisKA"/>
    <property type="match status" value="1"/>
</dbReference>
<keyword evidence="4" id="KW-0808">Transferase</keyword>
<dbReference type="Gene3D" id="1.10.287.130">
    <property type="match status" value="1"/>
</dbReference>
<dbReference type="eggNOG" id="COG2205">
    <property type="taxonomic scope" value="Bacteria"/>
</dbReference>
<dbReference type="STRING" id="1189612.A33Q_1798"/>
<dbReference type="CDD" id="cd00130">
    <property type="entry name" value="PAS"/>
    <property type="match status" value="1"/>
</dbReference>
<dbReference type="Pfam" id="PF13185">
    <property type="entry name" value="GAF_2"/>
    <property type="match status" value="1"/>
</dbReference>
<dbReference type="Gene3D" id="3.30.450.40">
    <property type="match status" value="1"/>
</dbReference>
<dbReference type="SMART" id="SM00388">
    <property type="entry name" value="HisKA"/>
    <property type="match status" value="1"/>
</dbReference>
<dbReference type="Gene3D" id="3.30.565.10">
    <property type="entry name" value="Histidine kinase-like ATPase, C-terminal domain"/>
    <property type="match status" value="1"/>
</dbReference>
<dbReference type="SUPFAM" id="SSF47384">
    <property type="entry name" value="Homodimeric domain of signal transducing histidine kinase"/>
    <property type="match status" value="1"/>
</dbReference>
<dbReference type="InterPro" id="IPR000700">
    <property type="entry name" value="PAS-assoc_C"/>
</dbReference>
<dbReference type="Gene3D" id="3.30.450.20">
    <property type="entry name" value="PAS domain"/>
    <property type="match status" value="1"/>
</dbReference>
<keyword evidence="5" id="KW-0418">Kinase</keyword>
<dbReference type="SMART" id="SM00387">
    <property type="entry name" value="HATPase_c"/>
    <property type="match status" value="1"/>
</dbReference>
<dbReference type="PANTHER" id="PTHR43711">
    <property type="entry name" value="TWO-COMPONENT HISTIDINE KINASE"/>
    <property type="match status" value="1"/>
</dbReference>
<dbReference type="PANTHER" id="PTHR43711:SF26">
    <property type="entry name" value="SENSOR HISTIDINE KINASE RCSC"/>
    <property type="match status" value="1"/>
</dbReference>
<dbReference type="RefSeq" id="WP_009036183.1">
    <property type="nucleotide sequence ID" value="NZ_ALWO02000030.1"/>
</dbReference>
<keyword evidence="3" id="KW-0597">Phosphoprotein</keyword>
<keyword evidence="6" id="KW-0902">Two-component regulatory system</keyword>
<evidence type="ECO:0000256" key="6">
    <source>
        <dbReference type="ARBA" id="ARBA00023012"/>
    </source>
</evidence>
<evidence type="ECO:0000256" key="2">
    <source>
        <dbReference type="ARBA" id="ARBA00012438"/>
    </source>
</evidence>
<reference evidence="9 10" key="1">
    <citation type="journal article" date="2013" name="Genome Announc.">
        <title>Draft Genome Sequence of Indibacter alkaliphilus Strain LW1T, Isolated from Lonar Lake, a Haloalkaline Lake in the Buldana District of Maharashtra, India.</title>
        <authorList>
            <person name="Singh A."/>
            <person name="Kumar Jangir P."/>
            <person name="Sharma R."/>
            <person name="Singh A."/>
            <person name="Kumar Pinnaka A."/>
            <person name="Shivaji S."/>
        </authorList>
    </citation>
    <scope>NUCLEOTIDE SEQUENCE [LARGE SCALE GENOMIC DNA]</scope>
    <source>
        <strain evidence="10">CCUG 57479 / KCTC 22604 / LW1</strain>
    </source>
</reference>
<comment type="catalytic activity">
    <reaction evidence="1">
        <text>ATP + protein L-histidine = ADP + protein N-phospho-L-histidine.</text>
        <dbReference type="EC" id="2.7.13.3"/>
    </reaction>
</comment>
<gene>
    <name evidence="9" type="ORF">A33Q_1798</name>
</gene>
<sequence length="766" mass="88160">MLSKFDSEDYAFDTESGELIKMSRRLIYVFGEEIKNVLQNIDSFETALFDYKKHPITKKKHSIEQGKEYKSDCLIKIGNDFLEIRDVFWRDFSNGQIKGNLFLKDVRENDTLTWEAILMNLDKFPNPFMIFDSQLQEVLLANRKIIDLIPIELLDIEICPPISKFFKDHDCYLKILDWLKGSETFLTESVHLKLGENQSKWFKIEMHKVSLDGLSCVSVNLIDINPIVEIEKKLTRSNKLLNELVKIQQKFLEAEKFDEPFSELLQIILGQSDASMGFIGRVNISDKVRLKLDAVSDFSNHSMKSKKLFNSFKNKGFLFEHPDNFIEDSILSKEVLIINNFPSGRKIDNEIMGHPKLKNFMAIPILNENEVVGLIGLANKVNDFGQDDVDTLEPLLSFYKTLINVVRIREESSEFKRLKTEKEFLLSSTLENTHDLIFILDEDYNVEFFSNAFSVILGEMASSKIYDMVQRILRRKSIAGKKIIKVREEIKNPSSSIWLDLSLDIIRNDNGEPKKLLGIAKDTTDMVNYQKKLEEALEKEKNINSFKSQFLSIVSHEFKTPLTIMKSSLDILNIYAKSIDQPTEVKPKIFKKILKIENEVNMLNRLVNEVLRLELMESGNFSIKKKKIKTGAFIEKVVGKFNLADKVKLSNNIPLNHEVNWDPVLMESVIENLIENAVKYGGDKPFDFRSYQDGGQVILEVEDYGIGIPPNEVENIFNPFYRAKNSENFKGTGFGLVAVEKFIFQHDGHIKVSSKLGKGTKFIIVI</sequence>
<evidence type="ECO:0000313" key="9">
    <source>
        <dbReference type="EMBL" id="EOZ97150.1"/>
    </source>
</evidence>
<evidence type="ECO:0000256" key="5">
    <source>
        <dbReference type="ARBA" id="ARBA00022777"/>
    </source>
</evidence>
<dbReference type="InterPro" id="IPR000014">
    <property type="entry name" value="PAS"/>
</dbReference>
<dbReference type="InterPro" id="IPR029016">
    <property type="entry name" value="GAF-like_dom_sf"/>
</dbReference>
<dbReference type="InterPro" id="IPR036890">
    <property type="entry name" value="HATPase_C_sf"/>
</dbReference>
<dbReference type="SUPFAM" id="SSF55781">
    <property type="entry name" value="GAF domain-like"/>
    <property type="match status" value="1"/>
</dbReference>
<dbReference type="InterPro" id="IPR050736">
    <property type="entry name" value="Sensor_HK_Regulatory"/>
</dbReference>
<dbReference type="GO" id="GO:0000155">
    <property type="term" value="F:phosphorelay sensor kinase activity"/>
    <property type="evidence" value="ECO:0007669"/>
    <property type="project" value="InterPro"/>
</dbReference>
<dbReference type="AlphaFoldDB" id="S2DIW6"/>
<dbReference type="InterPro" id="IPR036097">
    <property type="entry name" value="HisK_dim/P_sf"/>
</dbReference>
<evidence type="ECO:0000256" key="3">
    <source>
        <dbReference type="ARBA" id="ARBA00022553"/>
    </source>
</evidence>
<dbReference type="InterPro" id="IPR005467">
    <property type="entry name" value="His_kinase_dom"/>
</dbReference>
<comment type="caution">
    <text evidence="9">The sequence shown here is derived from an EMBL/GenBank/DDBJ whole genome shotgun (WGS) entry which is preliminary data.</text>
</comment>
<keyword evidence="10" id="KW-1185">Reference proteome</keyword>
<feature type="domain" description="PAC" evidence="8">
    <location>
        <begin position="482"/>
        <end position="535"/>
    </location>
</feature>
<evidence type="ECO:0000313" key="10">
    <source>
        <dbReference type="Proteomes" id="UP000006073"/>
    </source>
</evidence>
<dbReference type="EC" id="2.7.13.3" evidence="2"/>
<dbReference type="InterPro" id="IPR003018">
    <property type="entry name" value="GAF"/>
</dbReference>
<organism evidence="9 10">
    <name type="scientific">Indibacter alkaliphilus (strain CCUG 57479 / KCTC 22604 / LW1)</name>
    <dbReference type="NCBI Taxonomy" id="1189612"/>
    <lineage>
        <taxon>Bacteria</taxon>
        <taxon>Pseudomonadati</taxon>
        <taxon>Bacteroidota</taxon>
        <taxon>Cytophagia</taxon>
        <taxon>Cytophagales</taxon>
        <taxon>Cyclobacteriaceae</taxon>
    </lineage>
</organism>
<proteinExistence type="predicted"/>
<dbReference type="Pfam" id="PF02518">
    <property type="entry name" value="HATPase_c"/>
    <property type="match status" value="1"/>
</dbReference>
<feature type="domain" description="Histidine kinase" evidence="7">
    <location>
        <begin position="553"/>
        <end position="766"/>
    </location>
</feature>
<dbReference type="InterPro" id="IPR004358">
    <property type="entry name" value="Sig_transdc_His_kin-like_C"/>
</dbReference>
<dbReference type="Proteomes" id="UP000006073">
    <property type="component" value="Unassembled WGS sequence"/>
</dbReference>
<dbReference type="EMBL" id="ALWO02000030">
    <property type="protein sequence ID" value="EOZ97150.1"/>
    <property type="molecule type" value="Genomic_DNA"/>
</dbReference>
<dbReference type="PRINTS" id="PR00344">
    <property type="entry name" value="BCTRLSENSOR"/>
</dbReference>
<dbReference type="CDD" id="cd00075">
    <property type="entry name" value="HATPase"/>
    <property type="match status" value="1"/>
</dbReference>
<protein>
    <recommendedName>
        <fullName evidence="2">histidine kinase</fullName>
        <ecNumber evidence="2">2.7.13.3</ecNumber>
    </recommendedName>
</protein>